<dbReference type="Proteomes" id="UP000010433">
    <property type="component" value="Unassembled WGS sequence"/>
</dbReference>
<evidence type="ECO:0000256" key="1">
    <source>
        <dbReference type="SAM" id="SignalP"/>
    </source>
</evidence>
<evidence type="ECO:0000313" key="2">
    <source>
        <dbReference type="EMBL" id="EKY01315.1"/>
    </source>
</evidence>
<sequence length="191" mass="20843">MYMTTKTIFASAAKTVFALAAVVMMSTAFTSCSKDNNDDNGGGGLPAPKAQTVTIDGEEKPILKAEYEDKDNGNYYIFLNLSADGKEKVRFSLNKKLHMNGTPITLSKKESWHDGWYWVVDYFTATGTRLIDTYAYPETGVPEFKTGTLTVKGDPASGTISIKLENGLVTGNDSKDHTLTLSYSGPITEQK</sequence>
<keyword evidence="1" id="KW-0732">Signal</keyword>
<feature type="chain" id="PRO_5003954462" description="Lipocalin-like domain-containing protein" evidence="1">
    <location>
        <begin position="21"/>
        <end position="191"/>
    </location>
</feature>
<gene>
    <name evidence="2" type="ORF">HMPREF9151_01054</name>
</gene>
<reference evidence="2 3" key="1">
    <citation type="submission" date="2012-05" db="EMBL/GenBank/DDBJ databases">
        <authorList>
            <person name="Weinstock G."/>
            <person name="Sodergren E."/>
            <person name="Lobos E.A."/>
            <person name="Fulton L."/>
            <person name="Fulton R."/>
            <person name="Courtney L."/>
            <person name="Fronick C."/>
            <person name="O'Laughlin M."/>
            <person name="Godfrey J."/>
            <person name="Wilson R.M."/>
            <person name="Miner T."/>
            <person name="Farmer C."/>
            <person name="Delehaunty K."/>
            <person name="Cordes M."/>
            <person name="Minx P."/>
            <person name="Tomlinson C."/>
            <person name="Chen J."/>
            <person name="Wollam A."/>
            <person name="Pepin K.H."/>
            <person name="Bhonagiri V."/>
            <person name="Zhang X."/>
            <person name="Suruliraj S."/>
            <person name="Warren W."/>
            <person name="Mitreva M."/>
            <person name="Mardis E.R."/>
            <person name="Wilson R.K."/>
        </authorList>
    </citation>
    <scope>NUCLEOTIDE SEQUENCE [LARGE SCALE GENOMIC DNA]</scope>
    <source>
        <strain evidence="2 3">F0055</strain>
    </source>
</reference>
<evidence type="ECO:0000313" key="3">
    <source>
        <dbReference type="Proteomes" id="UP000010433"/>
    </source>
</evidence>
<dbReference type="EMBL" id="AMEP01000071">
    <property type="protein sequence ID" value="EKY01315.1"/>
    <property type="molecule type" value="Genomic_DNA"/>
</dbReference>
<dbReference type="AlphaFoldDB" id="L1NDH5"/>
<proteinExistence type="predicted"/>
<keyword evidence="3" id="KW-1185">Reference proteome</keyword>
<name>L1NDH5_9BACT</name>
<evidence type="ECO:0008006" key="4">
    <source>
        <dbReference type="Google" id="ProtNLM"/>
    </source>
</evidence>
<dbReference type="PROSITE" id="PS51257">
    <property type="entry name" value="PROKAR_LIPOPROTEIN"/>
    <property type="match status" value="1"/>
</dbReference>
<dbReference type="PATRIC" id="fig|1127699.3.peg.972"/>
<protein>
    <recommendedName>
        <fullName evidence="4">Lipocalin-like domain-containing protein</fullName>
    </recommendedName>
</protein>
<accession>L1NDH5</accession>
<organism evidence="2 3">
    <name type="scientific">Hoylesella saccharolytica F0055</name>
    <dbReference type="NCBI Taxonomy" id="1127699"/>
    <lineage>
        <taxon>Bacteria</taxon>
        <taxon>Pseudomonadati</taxon>
        <taxon>Bacteroidota</taxon>
        <taxon>Bacteroidia</taxon>
        <taxon>Bacteroidales</taxon>
        <taxon>Prevotellaceae</taxon>
        <taxon>Hoylesella</taxon>
    </lineage>
</organism>
<feature type="signal peptide" evidence="1">
    <location>
        <begin position="1"/>
        <end position="20"/>
    </location>
</feature>
<dbReference type="HOGENOM" id="CLU_120947_0_0_10"/>
<dbReference type="STRING" id="1127699.HMPREF9151_01054"/>
<comment type="caution">
    <text evidence="2">The sequence shown here is derived from an EMBL/GenBank/DDBJ whole genome shotgun (WGS) entry which is preliminary data.</text>
</comment>